<name>A0A1U9KG81_ACEAC</name>
<reference evidence="4 5" key="1">
    <citation type="submission" date="2016-03" db="EMBL/GenBank/DDBJ databases">
        <title>Acetic acid bacteria sequencing.</title>
        <authorList>
            <person name="Brandt J."/>
            <person name="Jakob F."/>
            <person name="Vogel R.F."/>
        </authorList>
    </citation>
    <scope>NUCLEOTIDE SEQUENCE [LARGE SCALE GENOMIC DNA]</scope>
    <source>
        <strain evidence="4 5">TMW2.1153</strain>
    </source>
</reference>
<dbReference type="eggNOG" id="COG0484">
    <property type="taxonomic scope" value="Bacteria"/>
</dbReference>
<feature type="domain" description="J" evidence="3">
    <location>
        <begin position="133"/>
        <end position="201"/>
    </location>
</feature>
<keyword evidence="1" id="KW-0143">Chaperone</keyword>
<feature type="compositionally biased region" description="Basic and acidic residues" evidence="2">
    <location>
        <begin position="122"/>
        <end position="132"/>
    </location>
</feature>
<dbReference type="PROSITE" id="PS50076">
    <property type="entry name" value="DNAJ_2"/>
    <property type="match status" value="1"/>
</dbReference>
<dbReference type="OrthoDB" id="9786294at2"/>
<evidence type="ECO:0000256" key="2">
    <source>
        <dbReference type="SAM" id="MobiDB-lite"/>
    </source>
</evidence>
<evidence type="ECO:0000313" key="4">
    <source>
        <dbReference type="EMBL" id="AQS84811.1"/>
    </source>
</evidence>
<dbReference type="InterPro" id="IPR051938">
    <property type="entry name" value="Apopto_cytoskel_mod"/>
</dbReference>
<dbReference type="InterPro" id="IPR036869">
    <property type="entry name" value="J_dom_sf"/>
</dbReference>
<dbReference type="SUPFAM" id="SSF46565">
    <property type="entry name" value="Chaperone J-domain"/>
    <property type="match status" value="1"/>
</dbReference>
<dbReference type="PANTHER" id="PTHR44145:SF3">
    <property type="entry name" value="DNAJ HOMOLOG SUBFAMILY A MEMBER 3, MITOCHONDRIAL"/>
    <property type="match status" value="1"/>
</dbReference>
<dbReference type="Pfam" id="PF00226">
    <property type="entry name" value="DnaJ"/>
    <property type="match status" value="1"/>
</dbReference>
<dbReference type="KEGG" id="aace:A0U92_08490"/>
<dbReference type="Gene3D" id="1.10.287.110">
    <property type="entry name" value="DnaJ domain"/>
    <property type="match status" value="1"/>
</dbReference>
<evidence type="ECO:0000256" key="1">
    <source>
        <dbReference type="ARBA" id="ARBA00023186"/>
    </source>
</evidence>
<dbReference type="Proteomes" id="UP000188937">
    <property type="component" value="Chromosome"/>
</dbReference>
<dbReference type="InterPro" id="IPR001623">
    <property type="entry name" value="DnaJ_domain"/>
</dbReference>
<evidence type="ECO:0000259" key="3">
    <source>
        <dbReference type="PROSITE" id="PS50076"/>
    </source>
</evidence>
<keyword evidence="5" id="KW-1185">Reference proteome</keyword>
<feature type="region of interest" description="Disordered" evidence="2">
    <location>
        <begin position="112"/>
        <end position="132"/>
    </location>
</feature>
<proteinExistence type="predicted"/>
<evidence type="ECO:0000313" key="5">
    <source>
        <dbReference type="Proteomes" id="UP000188937"/>
    </source>
</evidence>
<dbReference type="PRINTS" id="PR00625">
    <property type="entry name" value="JDOMAIN"/>
</dbReference>
<protein>
    <submittedName>
        <fullName evidence="4">Molecular chaperone DnaJ</fullName>
    </submittedName>
</protein>
<dbReference type="AlphaFoldDB" id="A0A1U9KG81"/>
<dbReference type="CDD" id="cd06257">
    <property type="entry name" value="DnaJ"/>
    <property type="match status" value="1"/>
</dbReference>
<dbReference type="EMBL" id="CP014692">
    <property type="protein sequence ID" value="AQS84811.1"/>
    <property type="molecule type" value="Genomic_DNA"/>
</dbReference>
<gene>
    <name evidence="4" type="ORF">A0U92_08490</name>
</gene>
<sequence>MSRRNTRHRAFDPDPDAPRQCCDAPGCEQEAGYRAPRSRDSLNEYFWFCLEHVREYNARWDYYKGMSSAQIEAHLRADMSWDRPSWKIGHIGQKGFNEEDVLDPLDILNASRADRARRHRQSREPKTPEPLREPLATMGLRWPVSLDEVKTRYKTLAKKHHPDTNHGDPHAEERLKVINVAYSTLRTHFTSNIESDLEKSA</sequence>
<dbReference type="STRING" id="435.A0U92_08490"/>
<dbReference type="PANTHER" id="PTHR44145">
    <property type="entry name" value="DNAJ HOMOLOG SUBFAMILY A MEMBER 3, MITOCHONDRIAL"/>
    <property type="match status" value="1"/>
</dbReference>
<dbReference type="SMART" id="SM00271">
    <property type="entry name" value="DnaJ"/>
    <property type="match status" value="1"/>
</dbReference>
<accession>A0A1U9KG81</accession>
<dbReference type="RefSeq" id="WP_077812855.1">
    <property type="nucleotide sequence ID" value="NZ_CP014692.1"/>
</dbReference>
<organism evidence="4 5">
    <name type="scientific">Acetobacter aceti</name>
    <dbReference type="NCBI Taxonomy" id="435"/>
    <lineage>
        <taxon>Bacteria</taxon>
        <taxon>Pseudomonadati</taxon>
        <taxon>Pseudomonadota</taxon>
        <taxon>Alphaproteobacteria</taxon>
        <taxon>Acetobacterales</taxon>
        <taxon>Acetobacteraceae</taxon>
        <taxon>Acetobacter</taxon>
        <taxon>Acetobacter subgen. Acetobacter</taxon>
    </lineage>
</organism>